<proteinExistence type="predicted"/>
<dbReference type="Proteomes" id="UP000056450">
    <property type="component" value="Unassembled WGS sequence"/>
</dbReference>
<dbReference type="EMBL" id="LOTQ01000024">
    <property type="protein sequence ID" value="KVA06650.1"/>
    <property type="molecule type" value="Genomic_DNA"/>
</dbReference>
<sequence length="77" mass="8487">MRRAAPPKGAVRYRGNRGAAAKPRVQRGIGRAPVAGADTMLEIEWPERSRVRLPDSAPLARTLPNNARTSGWRRRAS</sequence>
<reference evidence="2 3" key="1">
    <citation type="submission" date="2015-11" db="EMBL/GenBank/DDBJ databases">
        <title>Expanding the genomic diversity of Burkholderia species for the development of highly accurate diagnostics.</title>
        <authorList>
            <person name="Sahl J."/>
            <person name="Keim P."/>
            <person name="Wagner D."/>
        </authorList>
    </citation>
    <scope>NUCLEOTIDE SEQUENCE [LARGE SCALE GENOMIC DNA]</scope>
    <source>
        <strain evidence="2 3">RF32-BP12</strain>
    </source>
</reference>
<gene>
    <name evidence="2" type="ORF">WI41_15735</name>
</gene>
<accession>A0AAP1G9D9</accession>
<evidence type="ECO:0000313" key="3">
    <source>
        <dbReference type="Proteomes" id="UP000056450"/>
    </source>
</evidence>
<comment type="caution">
    <text evidence="2">The sequence shown here is derived from an EMBL/GenBank/DDBJ whole genome shotgun (WGS) entry which is preliminary data.</text>
</comment>
<evidence type="ECO:0000256" key="1">
    <source>
        <dbReference type="SAM" id="MobiDB-lite"/>
    </source>
</evidence>
<evidence type="ECO:0000313" key="2">
    <source>
        <dbReference type="EMBL" id="KVA06650.1"/>
    </source>
</evidence>
<dbReference type="AlphaFoldDB" id="A0AAP1G9D9"/>
<feature type="region of interest" description="Disordered" evidence="1">
    <location>
        <begin position="54"/>
        <end position="77"/>
    </location>
</feature>
<organism evidence="2 3">
    <name type="scientific">Burkholderia latens</name>
    <dbReference type="NCBI Taxonomy" id="488446"/>
    <lineage>
        <taxon>Bacteria</taxon>
        <taxon>Pseudomonadati</taxon>
        <taxon>Pseudomonadota</taxon>
        <taxon>Betaproteobacteria</taxon>
        <taxon>Burkholderiales</taxon>
        <taxon>Burkholderiaceae</taxon>
        <taxon>Burkholderia</taxon>
        <taxon>Burkholderia cepacia complex</taxon>
    </lineage>
</organism>
<protein>
    <submittedName>
        <fullName evidence="2">Uncharacterized protein</fullName>
    </submittedName>
</protein>
<feature type="region of interest" description="Disordered" evidence="1">
    <location>
        <begin position="1"/>
        <end position="33"/>
    </location>
</feature>
<name>A0AAP1G9D9_9BURK</name>